<accession>A0A1B0DE40</accession>
<dbReference type="VEuPathDB" id="VectorBase:PPAI006163"/>
<comment type="caution">
    <text evidence="3">Lacks conserved residue(s) required for the propagation of feature annotation.</text>
</comment>
<protein>
    <recommendedName>
        <fullName evidence="5">Peptidase M14 domain-containing protein</fullName>
    </recommendedName>
</protein>
<dbReference type="GO" id="GO:0006508">
    <property type="term" value="P:proteolysis"/>
    <property type="evidence" value="ECO:0007669"/>
    <property type="project" value="InterPro"/>
</dbReference>
<evidence type="ECO:0000259" key="5">
    <source>
        <dbReference type="PROSITE" id="PS52035"/>
    </source>
</evidence>
<name>A0A1B0DE40_PHLPP</name>
<dbReference type="EMBL" id="AJVK01032540">
    <property type="status" value="NOT_ANNOTATED_CDS"/>
    <property type="molecule type" value="Genomic_DNA"/>
</dbReference>
<dbReference type="PANTHER" id="PTHR11705">
    <property type="entry name" value="PROTEASE FAMILY M14 CARBOXYPEPTIDASE A,B"/>
    <property type="match status" value="1"/>
</dbReference>
<proteinExistence type="inferred from homology"/>
<evidence type="ECO:0000256" key="4">
    <source>
        <dbReference type="SAM" id="MobiDB-lite"/>
    </source>
</evidence>
<feature type="compositionally biased region" description="Polar residues" evidence="4">
    <location>
        <begin position="118"/>
        <end position="129"/>
    </location>
</feature>
<dbReference type="AlphaFoldDB" id="A0A1B0DE40"/>
<dbReference type="PROSITE" id="PS52035">
    <property type="entry name" value="PEPTIDASE_M14"/>
    <property type="match status" value="1"/>
</dbReference>
<dbReference type="Gene3D" id="3.40.630.10">
    <property type="entry name" value="Zn peptidases"/>
    <property type="match status" value="1"/>
</dbReference>
<dbReference type="SUPFAM" id="SSF53187">
    <property type="entry name" value="Zn-dependent exopeptidases"/>
    <property type="match status" value="1"/>
</dbReference>
<evidence type="ECO:0000256" key="2">
    <source>
        <dbReference type="ARBA" id="ARBA00005988"/>
    </source>
</evidence>
<dbReference type="GO" id="GO:0004181">
    <property type="term" value="F:metallocarboxypeptidase activity"/>
    <property type="evidence" value="ECO:0007669"/>
    <property type="project" value="InterPro"/>
</dbReference>
<dbReference type="GO" id="GO:0005615">
    <property type="term" value="C:extracellular space"/>
    <property type="evidence" value="ECO:0007669"/>
    <property type="project" value="TreeGrafter"/>
</dbReference>
<dbReference type="PANTHER" id="PTHR11705:SF153">
    <property type="entry name" value="ZINC CARBOXYPEPTIDASE A 1-LIKE PROTEIN"/>
    <property type="match status" value="1"/>
</dbReference>
<evidence type="ECO:0000313" key="7">
    <source>
        <dbReference type="Proteomes" id="UP000092462"/>
    </source>
</evidence>
<dbReference type="GO" id="GO:0008270">
    <property type="term" value="F:zinc ion binding"/>
    <property type="evidence" value="ECO:0007669"/>
    <property type="project" value="InterPro"/>
</dbReference>
<comment type="similarity">
    <text evidence="2 3">Belongs to the peptidase M14 family.</text>
</comment>
<dbReference type="Pfam" id="PF00246">
    <property type="entry name" value="Peptidase_M14"/>
    <property type="match status" value="1"/>
</dbReference>
<sequence>NYYRLWRKTRSKQGFICQGVDPNRNWDVYWETGGIGAFDNMCEEKFAGPEPFSEIETKSLSEYILSIGDNLNFYIAFHSANNMLLFPWGHTPNPSPYYPQFRQQHGLSTNYSQQLMESSLSHKSTQENGSRGFDLGFG</sequence>
<evidence type="ECO:0000256" key="1">
    <source>
        <dbReference type="ARBA" id="ARBA00001947"/>
    </source>
</evidence>
<organism evidence="6 7">
    <name type="scientific">Phlebotomus papatasi</name>
    <name type="common">Sandfly</name>
    <dbReference type="NCBI Taxonomy" id="29031"/>
    <lineage>
        <taxon>Eukaryota</taxon>
        <taxon>Metazoa</taxon>
        <taxon>Ecdysozoa</taxon>
        <taxon>Arthropoda</taxon>
        <taxon>Hexapoda</taxon>
        <taxon>Insecta</taxon>
        <taxon>Pterygota</taxon>
        <taxon>Neoptera</taxon>
        <taxon>Endopterygota</taxon>
        <taxon>Diptera</taxon>
        <taxon>Nematocera</taxon>
        <taxon>Psychodoidea</taxon>
        <taxon>Psychodidae</taxon>
        <taxon>Phlebotomus</taxon>
        <taxon>Phlebotomus</taxon>
    </lineage>
</organism>
<dbReference type="EnsemblMetazoa" id="PPAI006163-RA">
    <property type="protein sequence ID" value="PPAI006163-PA"/>
    <property type="gene ID" value="PPAI006163"/>
</dbReference>
<dbReference type="InterPro" id="IPR000834">
    <property type="entry name" value="Peptidase_M14"/>
</dbReference>
<reference evidence="6" key="1">
    <citation type="submission" date="2022-08" db="UniProtKB">
        <authorList>
            <consortium name="EnsemblMetazoa"/>
        </authorList>
    </citation>
    <scope>IDENTIFICATION</scope>
    <source>
        <strain evidence="6">Israel</strain>
    </source>
</reference>
<comment type="cofactor">
    <cofactor evidence="1">
        <name>Zn(2+)</name>
        <dbReference type="ChEBI" id="CHEBI:29105"/>
    </cofactor>
</comment>
<feature type="domain" description="Peptidase M14" evidence="5">
    <location>
        <begin position="1"/>
        <end position="138"/>
    </location>
</feature>
<evidence type="ECO:0000313" key="6">
    <source>
        <dbReference type="EnsemblMetazoa" id="PPAI006163-PA"/>
    </source>
</evidence>
<evidence type="ECO:0000256" key="3">
    <source>
        <dbReference type="PROSITE-ProRule" id="PRU01379"/>
    </source>
</evidence>
<feature type="region of interest" description="Disordered" evidence="4">
    <location>
        <begin position="118"/>
        <end position="138"/>
    </location>
</feature>
<dbReference type="Proteomes" id="UP000092462">
    <property type="component" value="Unassembled WGS sequence"/>
</dbReference>
<keyword evidence="7" id="KW-1185">Reference proteome</keyword>